<gene>
    <name evidence="2" type="primary">LOC107785368</name>
</gene>
<protein>
    <submittedName>
        <fullName evidence="2">Protein INAPERTURATE POLLEN1-like</fullName>
    </submittedName>
</protein>
<keyword evidence="1" id="KW-1185">Reference proteome</keyword>
<dbReference type="Proteomes" id="UP000790787">
    <property type="component" value="Chromosome 1"/>
</dbReference>
<evidence type="ECO:0000313" key="2">
    <source>
        <dbReference type="RefSeq" id="XP_075074490.1"/>
    </source>
</evidence>
<organism evidence="1 2">
    <name type="scientific">Nicotiana tabacum</name>
    <name type="common">Common tobacco</name>
    <dbReference type="NCBI Taxonomy" id="4097"/>
    <lineage>
        <taxon>Eukaryota</taxon>
        <taxon>Viridiplantae</taxon>
        <taxon>Streptophyta</taxon>
        <taxon>Embryophyta</taxon>
        <taxon>Tracheophyta</taxon>
        <taxon>Spermatophyta</taxon>
        <taxon>Magnoliopsida</taxon>
        <taxon>eudicotyledons</taxon>
        <taxon>Gunneridae</taxon>
        <taxon>Pentapetalae</taxon>
        <taxon>asterids</taxon>
        <taxon>lamiids</taxon>
        <taxon>Solanales</taxon>
        <taxon>Solanaceae</taxon>
        <taxon>Nicotianoideae</taxon>
        <taxon>Nicotianeae</taxon>
        <taxon>Nicotiana</taxon>
    </lineage>
</organism>
<name>A0AC58RP41_TOBAC</name>
<sequence>MDAVIRQIVEEIKQDIIEAFELKLDELIDKYDRELEEINSKLDTLVMYARFDNLADEDARPSEINQPKFLFFFLFFNTALFGFKKSSKPFKEYYSKWFKTLKNVHLPQLRHAMSSSSTAGPILLASHVEVMHRHILNYYEALDLAAANDVAQVLFPDWRNPLEKPFLLLGDLHPYLFINLLRSFLGDDSESEFESEFNPEIFDKQLNWHVVMAWKSPSKKLTTRVDQIECGLRLMVPALVARARDAQAAFVEKVAGEWGRFEGKKEEMKGVVVEAAAAEMEELVGVFVDANRLRRSVLSDILSVTDVYQAAVFLEGLAQFLVGLRNRELVRQFEKCSLELQLIAEVSA</sequence>
<evidence type="ECO:0000313" key="1">
    <source>
        <dbReference type="Proteomes" id="UP000790787"/>
    </source>
</evidence>
<reference evidence="2" key="2">
    <citation type="submission" date="2025-08" db="UniProtKB">
        <authorList>
            <consortium name="RefSeq"/>
        </authorList>
    </citation>
    <scope>IDENTIFICATION</scope>
    <source>
        <tissue evidence="2">Leaf</tissue>
    </source>
</reference>
<accession>A0AC58RP41</accession>
<dbReference type="RefSeq" id="XP_075074490.1">
    <property type="nucleotide sequence ID" value="XM_075218389.1"/>
</dbReference>
<reference evidence="1" key="1">
    <citation type="journal article" date="2014" name="Nat. Commun.">
        <title>The tobacco genome sequence and its comparison with those of tomato and potato.</title>
        <authorList>
            <person name="Sierro N."/>
            <person name="Battey J.N."/>
            <person name="Ouadi S."/>
            <person name="Bakaher N."/>
            <person name="Bovet L."/>
            <person name="Willig A."/>
            <person name="Goepfert S."/>
            <person name="Peitsch M.C."/>
            <person name="Ivanov N.V."/>
        </authorList>
    </citation>
    <scope>NUCLEOTIDE SEQUENCE [LARGE SCALE GENOMIC DNA]</scope>
</reference>
<proteinExistence type="predicted"/>